<keyword evidence="1" id="KW-0479">Metal-binding</keyword>
<dbReference type="InterPro" id="IPR037523">
    <property type="entry name" value="VOC_core"/>
</dbReference>
<evidence type="ECO:0000313" key="4">
    <source>
        <dbReference type="Proteomes" id="UP000573327"/>
    </source>
</evidence>
<dbReference type="SUPFAM" id="SSF54593">
    <property type="entry name" value="Glyoxalase/Bleomycin resistance protein/Dihydroxybiphenyl dioxygenase"/>
    <property type="match status" value="1"/>
</dbReference>
<dbReference type="InterPro" id="IPR051332">
    <property type="entry name" value="Fosfomycin_Res_Enzymes"/>
</dbReference>
<organism evidence="3 4">
    <name type="scientific">Kitasatospora gansuensis</name>
    <dbReference type="NCBI Taxonomy" id="258050"/>
    <lineage>
        <taxon>Bacteria</taxon>
        <taxon>Bacillati</taxon>
        <taxon>Actinomycetota</taxon>
        <taxon>Actinomycetes</taxon>
        <taxon>Kitasatosporales</taxon>
        <taxon>Streptomycetaceae</taxon>
        <taxon>Kitasatospora</taxon>
    </lineage>
</organism>
<keyword evidence="3" id="KW-0456">Lyase</keyword>
<evidence type="ECO:0000313" key="3">
    <source>
        <dbReference type="EMBL" id="MBB4947915.1"/>
    </source>
</evidence>
<dbReference type="PANTHER" id="PTHR36113:SF6">
    <property type="entry name" value="FOSFOMYCIN RESISTANCE PROTEIN FOSX"/>
    <property type="match status" value="1"/>
</dbReference>
<keyword evidence="3" id="KW-0560">Oxidoreductase</keyword>
<dbReference type="GO" id="GO:0004462">
    <property type="term" value="F:lactoylglutathione lyase activity"/>
    <property type="evidence" value="ECO:0007669"/>
    <property type="project" value="InterPro"/>
</dbReference>
<dbReference type="InterPro" id="IPR029068">
    <property type="entry name" value="Glyas_Bleomycin-R_OHBP_Dase"/>
</dbReference>
<protein>
    <submittedName>
        <fullName evidence="3">Catechol 2,3-dioxygenase-like lactoylglutathione lyase family enzyme</fullName>
    </submittedName>
</protein>
<keyword evidence="3" id="KW-0223">Dioxygenase</keyword>
<sequence>MQTGHVGLNVTDVTRSIAFYREVFGLELAGEGTEADRRFAFLALDGKLLLTLWQQSKERFDTGTAGLHHLSFQVESLDEVRAAEERLRGLDAEFAYDGVVPHGEGAGSGGIFFTDPDGIRLEIYAPAGLEGTPAPVAAAPTCGFF</sequence>
<dbReference type="PANTHER" id="PTHR36113">
    <property type="entry name" value="LYASE, PUTATIVE-RELATED-RELATED"/>
    <property type="match status" value="1"/>
</dbReference>
<dbReference type="Proteomes" id="UP000573327">
    <property type="component" value="Unassembled WGS sequence"/>
</dbReference>
<accession>A0A7W7SCG0</accession>
<dbReference type="GO" id="GO:0046872">
    <property type="term" value="F:metal ion binding"/>
    <property type="evidence" value="ECO:0007669"/>
    <property type="project" value="UniProtKB-KW"/>
</dbReference>
<proteinExistence type="predicted"/>
<evidence type="ECO:0000259" key="2">
    <source>
        <dbReference type="PROSITE" id="PS51819"/>
    </source>
</evidence>
<name>A0A7W7SCG0_9ACTN</name>
<dbReference type="Gene3D" id="3.10.180.10">
    <property type="entry name" value="2,3-Dihydroxybiphenyl 1,2-Dioxygenase, domain 1"/>
    <property type="match status" value="1"/>
</dbReference>
<dbReference type="Pfam" id="PF00903">
    <property type="entry name" value="Glyoxalase"/>
    <property type="match status" value="1"/>
</dbReference>
<dbReference type="GO" id="GO:0051213">
    <property type="term" value="F:dioxygenase activity"/>
    <property type="evidence" value="ECO:0007669"/>
    <property type="project" value="UniProtKB-KW"/>
</dbReference>
<keyword evidence="4" id="KW-1185">Reference proteome</keyword>
<dbReference type="AlphaFoldDB" id="A0A7W7SCG0"/>
<evidence type="ECO:0000256" key="1">
    <source>
        <dbReference type="ARBA" id="ARBA00022723"/>
    </source>
</evidence>
<dbReference type="InterPro" id="IPR018146">
    <property type="entry name" value="Glyoxalase_1_CS"/>
</dbReference>
<dbReference type="InterPro" id="IPR004360">
    <property type="entry name" value="Glyas_Fos-R_dOase_dom"/>
</dbReference>
<reference evidence="3 4" key="1">
    <citation type="submission" date="2020-08" db="EMBL/GenBank/DDBJ databases">
        <title>Sequencing the genomes of 1000 actinobacteria strains.</title>
        <authorList>
            <person name="Klenk H.-P."/>
        </authorList>
    </citation>
    <scope>NUCLEOTIDE SEQUENCE [LARGE SCALE GENOMIC DNA]</scope>
    <source>
        <strain evidence="3 4">DSM 44786</strain>
    </source>
</reference>
<dbReference type="CDD" id="cd06587">
    <property type="entry name" value="VOC"/>
    <property type="match status" value="1"/>
</dbReference>
<dbReference type="PROSITE" id="PS00934">
    <property type="entry name" value="GLYOXALASE_I_1"/>
    <property type="match status" value="1"/>
</dbReference>
<dbReference type="RefSeq" id="WP_184916601.1">
    <property type="nucleotide sequence ID" value="NZ_JACHJR010000001.1"/>
</dbReference>
<dbReference type="EMBL" id="JACHJR010000001">
    <property type="protein sequence ID" value="MBB4947915.1"/>
    <property type="molecule type" value="Genomic_DNA"/>
</dbReference>
<dbReference type="PROSITE" id="PS51819">
    <property type="entry name" value="VOC"/>
    <property type="match status" value="1"/>
</dbReference>
<comment type="caution">
    <text evidence="3">The sequence shown here is derived from an EMBL/GenBank/DDBJ whole genome shotgun (WGS) entry which is preliminary data.</text>
</comment>
<feature type="domain" description="VOC" evidence="2">
    <location>
        <begin position="2"/>
        <end position="126"/>
    </location>
</feature>
<gene>
    <name evidence="3" type="ORF">F4556_003450</name>
</gene>